<protein>
    <recommendedName>
        <fullName evidence="10">Bicarbonate transporter-like transmembrane domain-containing protein</fullName>
    </recommendedName>
</protein>
<dbReference type="EMBL" id="LIAE01009702">
    <property type="protein sequence ID" value="PAV68718.1"/>
    <property type="molecule type" value="Genomic_DNA"/>
</dbReference>
<evidence type="ECO:0000256" key="9">
    <source>
        <dbReference type="SAM" id="Phobius"/>
    </source>
</evidence>
<dbReference type="InterPro" id="IPR011531">
    <property type="entry name" value="HCO3_transpt-like_TM_dom"/>
</dbReference>
<feature type="transmembrane region" description="Helical" evidence="9">
    <location>
        <begin position="551"/>
        <end position="569"/>
    </location>
</feature>
<gene>
    <name evidence="11" type="ORF">WR25_15137</name>
</gene>
<keyword evidence="6 9" id="KW-1133">Transmembrane helix</keyword>
<feature type="transmembrane region" description="Helical" evidence="9">
    <location>
        <begin position="291"/>
        <end position="308"/>
    </location>
</feature>
<keyword evidence="8 9" id="KW-0472">Membrane</keyword>
<accession>A0A2A2K451</accession>
<dbReference type="SUPFAM" id="SSF55804">
    <property type="entry name" value="Phoshotransferase/anion transport protein"/>
    <property type="match status" value="1"/>
</dbReference>
<keyword evidence="7" id="KW-0406">Ion transport</keyword>
<proteinExistence type="inferred from homology"/>
<feature type="transmembrane region" description="Helical" evidence="9">
    <location>
        <begin position="501"/>
        <end position="525"/>
    </location>
</feature>
<dbReference type="GO" id="GO:0016323">
    <property type="term" value="C:basolateral plasma membrane"/>
    <property type="evidence" value="ECO:0007669"/>
    <property type="project" value="TreeGrafter"/>
</dbReference>
<feature type="transmembrane region" description="Helical" evidence="9">
    <location>
        <begin position="344"/>
        <end position="365"/>
    </location>
</feature>
<feature type="domain" description="Bicarbonate transporter-like transmembrane" evidence="10">
    <location>
        <begin position="405"/>
        <end position="740"/>
    </location>
</feature>
<sequence length="741" mass="84760">MNQPSGTLLICEEEACKLRQLNEEVRCRLDAKCLVESAVILPQLTDTNMTVIVDKLLDEIENGQVKIDKEAVKRELFSATGNDNMGIRFRKKVQLYSKTEFYDVNQHWMVLFAEIDRIKKRQIAIATLKDPTNMGDEAQEMKVLALVIAPKINKETKSAKETAQTLATLLARDELRLRIEESLTSDEVRHLLLKEAEWHMTKREAKVDFSKSESDDSLHKEKSSCVPGKGIAQDLRKKLRFYASDYLDGIKDFRSVSKVISSTVFLIFTILPTSISYGILNTDNTKGSINVQKVILGQAIGGVIFGLFGGQQLLILSTSAPLSIYISVIYAVCQSNGWNFFEMYALVGIYAMLLLIAYALFQTAYLMKYTMRSTEEIFSMFIATTFTFKAISAMVKTYDVCYAKCDVMNWTTTSLRMTDGCAPSSALLFVFLVCGTVWLSLQLDSLRSSVYLHRHLRELLSDYALPLAVIFMALIAYLFFYNVDRENFPLYNTPDAHWIPFYNLPAVAHGPALGLAFPLSLLFFMDQLLVTNTIDNKQHNLAKGSSHHWDFLVVAVLNIVLSVVGLPWMHGALPQSFLHLKALSDVEERVHNGRMQQIIVRVRETRIAVIFAHVLFFPIYFYLIPYLNQLIPIAQFHGLFLFMAISSLTGNEFWERITLIFTDQRAYPPTHYLRRIPQRIVHFFTAVELLQLFVLFAVSFSSYHYIKMIFPVVIGLFIPFRHFVLPFFFKREYLEAIDSQH</sequence>
<name>A0A2A2K451_9BILA</name>
<dbReference type="PRINTS" id="PR01231">
    <property type="entry name" value="HCO3TRNSPORT"/>
</dbReference>
<evidence type="ECO:0000256" key="6">
    <source>
        <dbReference type="ARBA" id="ARBA00022989"/>
    </source>
</evidence>
<dbReference type="PANTHER" id="PTHR11453">
    <property type="entry name" value="ANION EXCHANGE PROTEIN"/>
    <property type="match status" value="1"/>
</dbReference>
<dbReference type="InterPro" id="IPR016152">
    <property type="entry name" value="PTrfase/Anion_transptr"/>
</dbReference>
<dbReference type="STRING" id="2018661.A0A2A2K451"/>
<evidence type="ECO:0000313" key="11">
    <source>
        <dbReference type="EMBL" id="PAV68718.1"/>
    </source>
</evidence>
<keyword evidence="4" id="KW-1003">Cell membrane</keyword>
<evidence type="ECO:0000259" key="10">
    <source>
        <dbReference type="Pfam" id="PF00955"/>
    </source>
</evidence>
<feature type="transmembrane region" description="Helical" evidence="9">
    <location>
        <begin position="463"/>
        <end position="480"/>
    </location>
</feature>
<feature type="transmembrane region" description="Helical" evidence="9">
    <location>
        <begin position="259"/>
        <end position="279"/>
    </location>
</feature>
<evidence type="ECO:0000313" key="12">
    <source>
        <dbReference type="Proteomes" id="UP000218231"/>
    </source>
</evidence>
<organism evidence="11 12">
    <name type="scientific">Diploscapter pachys</name>
    <dbReference type="NCBI Taxonomy" id="2018661"/>
    <lineage>
        <taxon>Eukaryota</taxon>
        <taxon>Metazoa</taxon>
        <taxon>Ecdysozoa</taxon>
        <taxon>Nematoda</taxon>
        <taxon>Chromadorea</taxon>
        <taxon>Rhabditida</taxon>
        <taxon>Rhabditina</taxon>
        <taxon>Rhabditomorpha</taxon>
        <taxon>Rhabditoidea</taxon>
        <taxon>Rhabditidae</taxon>
        <taxon>Diploscapter</taxon>
    </lineage>
</organism>
<evidence type="ECO:0000256" key="7">
    <source>
        <dbReference type="ARBA" id="ARBA00023065"/>
    </source>
</evidence>
<reference evidence="11 12" key="1">
    <citation type="journal article" date="2017" name="Curr. Biol.">
        <title>Genome architecture and evolution of a unichromosomal asexual nematode.</title>
        <authorList>
            <person name="Fradin H."/>
            <person name="Zegar C."/>
            <person name="Gutwein M."/>
            <person name="Lucas J."/>
            <person name="Kovtun M."/>
            <person name="Corcoran D."/>
            <person name="Baugh L.R."/>
            <person name="Kiontke K."/>
            <person name="Gunsalus K."/>
            <person name="Fitch D.H."/>
            <person name="Piano F."/>
        </authorList>
    </citation>
    <scope>NUCLEOTIDE SEQUENCE [LARGE SCALE GENOMIC DNA]</scope>
    <source>
        <strain evidence="11">PF1309</strain>
    </source>
</reference>
<dbReference type="GO" id="GO:0050801">
    <property type="term" value="P:monoatomic ion homeostasis"/>
    <property type="evidence" value="ECO:0007669"/>
    <property type="project" value="TreeGrafter"/>
</dbReference>
<evidence type="ECO:0000256" key="4">
    <source>
        <dbReference type="ARBA" id="ARBA00022475"/>
    </source>
</evidence>
<dbReference type="AlphaFoldDB" id="A0A2A2K451"/>
<feature type="transmembrane region" description="Helical" evidence="9">
    <location>
        <begin position="605"/>
        <end position="624"/>
    </location>
</feature>
<evidence type="ECO:0000256" key="5">
    <source>
        <dbReference type="ARBA" id="ARBA00022692"/>
    </source>
</evidence>
<keyword evidence="3" id="KW-0813">Transport</keyword>
<dbReference type="Gene3D" id="3.40.930.10">
    <property type="entry name" value="Mannitol-specific EII, Chain A"/>
    <property type="match status" value="1"/>
</dbReference>
<dbReference type="OrthoDB" id="1735926at2759"/>
<dbReference type="GO" id="GO:0005452">
    <property type="term" value="F:solute:inorganic anion antiporter activity"/>
    <property type="evidence" value="ECO:0007669"/>
    <property type="project" value="InterPro"/>
</dbReference>
<keyword evidence="5 9" id="KW-0812">Transmembrane</keyword>
<dbReference type="InterPro" id="IPR003020">
    <property type="entry name" value="HCO3_transpt_euk"/>
</dbReference>
<dbReference type="GO" id="GO:0006820">
    <property type="term" value="P:monoatomic anion transport"/>
    <property type="evidence" value="ECO:0007669"/>
    <property type="project" value="InterPro"/>
</dbReference>
<dbReference type="PANTHER" id="PTHR11453:SF121">
    <property type="entry name" value="ANION TRANSPORTER ABTS-2"/>
    <property type="match status" value="1"/>
</dbReference>
<feature type="transmembrane region" description="Helical" evidence="9">
    <location>
        <begin position="709"/>
        <end position="729"/>
    </location>
</feature>
<feature type="transmembrane region" description="Helical" evidence="9">
    <location>
        <begin position="426"/>
        <end position="443"/>
    </location>
</feature>
<feature type="domain" description="Bicarbonate transporter-like transmembrane" evidence="10">
    <location>
        <begin position="229"/>
        <end position="402"/>
    </location>
</feature>
<evidence type="ECO:0000256" key="3">
    <source>
        <dbReference type="ARBA" id="ARBA00022448"/>
    </source>
</evidence>
<evidence type="ECO:0000256" key="2">
    <source>
        <dbReference type="ARBA" id="ARBA00010993"/>
    </source>
</evidence>
<dbReference type="Gene3D" id="1.10.287.570">
    <property type="entry name" value="Helical hairpin bin"/>
    <property type="match status" value="1"/>
</dbReference>
<comment type="caution">
    <text evidence="11">The sequence shown here is derived from an EMBL/GenBank/DDBJ whole genome shotgun (WGS) entry which is preliminary data.</text>
</comment>
<feature type="transmembrane region" description="Helical" evidence="9">
    <location>
        <begin position="630"/>
        <end position="649"/>
    </location>
</feature>
<evidence type="ECO:0000256" key="1">
    <source>
        <dbReference type="ARBA" id="ARBA00004651"/>
    </source>
</evidence>
<dbReference type="Pfam" id="PF00955">
    <property type="entry name" value="HCO3_cotransp"/>
    <property type="match status" value="2"/>
</dbReference>
<comment type="subcellular location">
    <subcellularLocation>
        <location evidence="1">Cell membrane</location>
        <topology evidence="1">Multi-pass membrane protein</topology>
    </subcellularLocation>
</comment>
<keyword evidence="12" id="KW-1185">Reference proteome</keyword>
<evidence type="ECO:0000256" key="8">
    <source>
        <dbReference type="ARBA" id="ARBA00023136"/>
    </source>
</evidence>
<feature type="transmembrane region" description="Helical" evidence="9">
    <location>
        <begin position="680"/>
        <end position="703"/>
    </location>
</feature>
<comment type="similarity">
    <text evidence="2">Belongs to the anion exchanger (TC 2.A.31) family.</text>
</comment>
<dbReference type="Proteomes" id="UP000218231">
    <property type="component" value="Unassembled WGS sequence"/>
</dbReference>